<gene>
    <name evidence="3" type="ORF">FF125_08730</name>
</gene>
<name>A0A5B7TQG2_9FLAO</name>
<evidence type="ECO:0000313" key="4">
    <source>
        <dbReference type="Proteomes" id="UP000306229"/>
    </source>
</evidence>
<dbReference type="AlphaFoldDB" id="A0A5B7TQG2"/>
<dbReference type="OrthoDB" id="1049480at2"/>
<sequence length="296" mass="32885">MENHSFIEFKKERDLGAIINDTFAFIRENWKSYFSAIIKIAGPFILAGSILMVVILGYYLGVAGEMAGMVNSSNPNDMFGLMIPMFGWIGLMVVVFMLVFIMVSLTSLYYIKSYIENNGEVNIEDVKSNTYKNIFKFLGLGILIVLMIGFGAVLCYLPGIYLWVVLSLATSIMVFEDKSVGESISHCFVLIKEQWWNTFGVLLVVTILVNILGYAFSIPAMFYDLISGGTTIGSNDPTEIVKALNDPISMGLNIISFIGKFVLSSITLIASVFIYYDLNEQKNLTGTIEKIDSLGQ</sequence>
<dbReference type="Pfam" id="PF25231">
    <property type="entry name" value="DUF7847"/>
    <property type="match status" value="1"/>
</dbReference>
<feature type="transmembrane region" description="Helical" evidence="1">
    <location>
        <begin position="81"/>
        <end position="111"/>
    </location>
</feature>
<feature type="transmembrane region" description="Helical" evidence="1">
    <location>
        <begin position="36"/>
        <end position="61"/>
    </location>
</feature>
<dbReference type="Proteomes" id="UP000306229">
    <property type="component" value="Chromosome"/>
</dbReference>
<feature type="transmembrane region" description="Helical" evidence="1">
    <location>
        <begin position="160"/>
        <end position="175"/>
    </location>
</feature>
<feature type="transmembrane region" description="Helical" evidence="1">
    <location>
        <begin position="195"/>
        <end position="216"/>
    </location>
</feature>
<organism evidence="3 4">
    <name type="scientific">Aureibaculum algae</name>
    <dbReference type="NCBI Taxonomy" id="2584122"/>
    <lineage>
        <taxon>Bacteria</taxon>
        <taxon>Pseudomonadati</taxon>
        <taxon>Bacteroidota</taxon>
        <taxon>Flavobacteriia</taxon>
        <taxon>Flavobacteriales</taxon>
        <taxon>Flavobacteriaceae</taxon>
        <taxon>Aureibaculum</taxon>
    </lineage>
</organism>
<keyword evidence="1" id="KW-0812">Transmembrane</keyword>
<accession>A0A5B7TQG2</accession>
<protein>
    <recommendedName>
        <fullName evidence="2">DUF7847 domain-containing protein</fullName>
    </recommendedName>
</protein>
<dbReference type="EMBL" id="CP040749">
    <property type="protein sequence ID" value="QCX38510.1"/>
    <property type="molecule type" value="Genomic_DNA"/>
</dbReference>
<evidence type="ECO:0000256" key="1">
    <source>
        <dbReference type="SAM" id="Phobius"/>
    </source>
</evidence>
<evidence type="ECO:0000313" key="3">
    <source>
        <dbReference type="EMBL" id="QCX38510.1"/>
    </source>
</evidence>
<dbReference type="InterPro" id="IPR057169">
    <property type="entry name" value="DUF7847"/>
</dbReference>
<reference evidence="3 4" key="1">
    <citation type="submission" date="2019-05" db="EMBL/GenBank/DDBJ databases">
        <title>Algicella ahnfeltiae gen. nov., sp. nov., a novel marine bacterium of the family Flavobacteriaceae isolated from a red alga.</title>
        <authorList>
            <person name="Nedashkovskaya O.I."/>
            <person name="Kukhlevskiy A.D."/>
            <person name="Kim S.-G."/>
            <person name="Zhukova N.V."/>
            <person name="Mikhailov V.V."/>
        </authorList>
    </citation>
    <scope>NUCLEOTIDE SEQUENCE [LARGE SCALE GENOMIC DNA]</scope>
    <source>
        <strain evidence="3 4">10Alg115</strain>
    </source>
</reference>
<feature type="domain" description="DUF7847" evidence="2">
    <location>
        <begin position="144"/>
        <end position="277"/>
    </location>
</feature>
<feature type="transmembrane region" description="Helical" evidence="1">
    <location>
        <begin position="134"/>
        <end position="154"/>
    </location>
</feature>
<feature type="transmembrane region" description="Helical" evidence="1">
    <location>
        <begin position="254"/>
        <end position="276"/>
    </location>
</feature>
<keyword evidence="1" id="KW-0472">Membrane</keyword>
<proteinExistence type="predicted"/>
<keyword evidence="1" id="KW-1133">Transmembrane helix</keyword>
<dbReference type="KEGG" id="fbe:FF125_08730"/>
<keyword evidence="4" id="KW-1185">Reference proteome</keyword>
<evidence type="ECO:0000259" key="2">
    <source>
        <dbReference type="Pfam" id="PF25231"/>
    </source>
</evidence>
<dbReference type="RefSeq" id="WP_138949407.1">
    <property type="nucleotide sequence ID" value="NZ_CP040749.1"/>
</dbReference>